<sequence>MAAVDDSLPMKGRSPVWGA</sequence>
<name>A0A0A8Z481_ARUDO</name>
<proteinExistence type="predicted"/>
<evidence type="ECO:0000313" key="1">
    <source>
        <dbReference type="EMBL" id="JAD29637.1"/>
    </source>
</evidence>
<reference evidence="1" key="1">
    <citation type="submission" date="2014-09" db="EMBL/GenBank/DDBJ databases">
        <authorList>
            <person name="Magalhaes I.L.F."/>
            <person name="Oliveira U."/>
            <person name="Santos F.R."/>
            <person name="Vidigal T.H.D.A."/>
            <person name="Brescovit A.D."/>
            <person name="Santos A.J."/>
        </authorList>
    </citation>
    <scope>NUCLEOTIDE SEQUENCE</scope>
    <source>
        <tissue evidence="1">Shoot tissue taken approximately 20 cm above the soil surface</tissue>
    </source>
</reference>
<reference evidence="1" key="2">
    <citation type="journal article" date="2015" name="Data Brief">
        <title>Shoot transcriptome of the giant reed, Arundo donax.</title>
        <authorList>
            <person name="Barrero R.A."/>
            <person name="Guerrero F.D."/>
            <person name="Moolhuijzen P."/>
            <person name="Goolsby J.A."/>
            <person name="Tidwell J."/>
            <person name="Bellgard S.E."/>
            <person name="Bellgard M.I."/>
        </authorList>
    </citation>
    <scope>NUCLEOTIDE SEQUENCE</scope>
    <source>
        <tissue evidence="1">Shoot tissue taken approximately 20 cm above the soil surface</tissue>
    </source>
</reference>
<accession>A0A0A8Z481</accession>
<organism evidence="1">
    <name type="scientific">Arundo donax</name>
    <name type="common">Giant reed</name>
    <name type="synonym">Donax arundinaceus</name>
    <dbReference type="NCBI Taxonomy" id="35708"/>
    <lineage>
        <taxon>Eukaryota</taxon>
        <taxon>Viridiplantae</taxon>
        <taxon>Streptophyta</taxon>
        <taxon>Embryophyta</taxon>
        <taxon>Tracheophyta</taxon>
        <taxon>Spermatophyta</taxon>
        <taxon>Magnoliopsida</taxon>
        <taxon>Liliopsida</taxon>
        <taxon>Poales</taxon>
        <taxon>Poaceae</taxon>
        <taxon>PACMAD clade</taxon>
        <taxon>Arundinoideae</taxon>
        <taxon>Arundineae</taxon>
        <taxon>Arundo</taxon>
    </lineage>
</organism>
<protein>
    <submittedName>
        <fullName evidence="1">Uncharacterized protein</fullName>
    </submittedName>
</protein>
<dbReference type="EMBL" id="GBRH01268258">
    <property type="protein sequence ID" value="JAD29637.1"/>
    <property type="molecule type" value="Transcribed_RNA"/>
</dbReference>
<dbReference type="AlphaFoldDB" id="A0A0A8Z481"/>